<name>A0A2I1GEX4_9GLOM</name>
<evidence type="ECO:0000313" key="1">
    <source>
        <dbReference type="EMBL" id="PKY45183.1"/>
    </source>
</evidence>
<organism evidence="1 2">
    <name type="scientific">Rhizophagus irregularis</name>
    <dbReference type="NCBI Taxonomy" id="588596"/>
    <lineage>
        <taxon>Eukaryota</taxon>
        <taxon>Fungi</taxon>
        <taxon>Fungi incertae sedis</taxon>
        <taxon>Mucoromycota</taxon>
        <taxon>Glomeromycotina</taxon>
        <taxon>Glomeromycetes</taxon>
        <taxon>Glomerales</taxon>
        <taxon>Glomeraceae</taxon>
        <taxon>Rhizophagus</taxon>
    </lineage>
</organism>
<protein>
    <submittedName>
        <fullName evidence="1">Uncharacterized protein</fullName>
    </submittedName>
</protein>
<dbReference type="AlphaFoldDB" id="A0A2I1GEX4"/>
<proteinExistence type="predicted"/>
<dbReference type="EMBL" id="LLXI01000366">
    <property type="protein sequence ID" value="PKY45183.1"/>
    <property type="molecule type" value="Genomic_DNA"/>
</dbReference>
<keyword evidence="2" id="KW-1185">Reference proteome</keyword>
<dbReference type="VEuPathDB" id="FungiDB:FUN_005186"/>
<sequence>MSLSFTGKRELIKSRDYFYDKINGIEGLKLRIKSTCHDTLTANTPRDINLVATGFGRDTGFGNNKKEYNKMVFSNFQGSEGSDRKKEVDSEKVQDCYEWALDGLFEKEDNLRKEVIHPSVEPEEVERTLMDDQQSRDTDSECTTILNYKGLTVSINNRLAKGEGRLTLFEAGRFGITGDTFLMCTKGVMQIFSLY</sequence>
<evidence type="ECO:0000313" key="2">
    <source>
        <dbReference type="Proteomes" id="UP000234323"/>
    </source>
</evidence>
<reference evidence="1 2" key="1">
    <citation type="submission" date="2015-10" db="EMBL/GenBank/DDBJ databases">
        <title>Genome analyses suggest a sexual origin of heterokaryosis in a supposedly ancient asexual fungus.</title>
        <authorList>
            <person name="Ropars J."/>
            <person name="Sedzielewska K."/>
            <person name="Noel J."/>
            <person name="Charron P."/>
            <person name="Farinelli L."/>
            <person name="Marton T."/>
            <person name="Kruger M."/>
            <person name="Pelin A."/>
            <person name="Brachmann A."/>
            <person name="Corradi N."/>
        </authorList>
    </citation>
    <scope>NUCLEOTIDE SEQUENCE [LARGE SCALE GENOMIC DNA]</scope>
    <source>
        <strain evidence="1 2">A4</strain>
    </source>
</reference>
<accession>A0A2I1GEX4</accession>
<comment type="caution">
    <text evidence="1">The sequence shown here is derived from an EMBL/GenBank/DDBJ whole genome shotgun (WGS) entry which is preliminary data.</text>
</comment>
<dbReference type="Proteomes" id="UP000234323">
    <property type="component" value="Unassembled WGS sequence"/>
</dbReference>
<gene>
    <name evidence="1" type="ORF">RhiirA4_459696</name>
</gene>